<dbReference type="AlphaFoldDB" id="A0A1G7E209"/>
<gene>
    <name evidence="5" type="ORF">SAMN04488126_11231</name>
</gene>
<dbReference type="SMART" id="SM00382">
    <property type="entry name" value="AAA"/>
    <property type="match status" value="1"/>
</dbReference>
<feature type="domain" description="ABC transporter" evidence="4">
    <location>
        <begin position="23"/>
        <end position="253"/>
    </location>
</feature>
<dbReference type="InterPro" id="IPR003439">
    <property type="entry name" value="ABC_transporter-like_ATP-bd"/>
</dbReference>
<dbReference type="PROSITE" id="PS50893">
    <property type="entry name" value="ABC_TRANSPORTER_2"/>
    <property type="match status" value="1"/>
</dbReference>
<dbReference type="CDD" id="cd03230">
    <property type="entry name" value="ABC_DR_subfamily_A"/>
    <property type="match status" value="1"/>
</dbReference>
<dbReference type="InterPro" id="IPR027417">
    <property type="entry name" value="P-loop_NTPase"/>
</dbReference>
<dbReference type="Pfam" id="PF00005">
    <property type="entry name" value="ABC_tran"/>
    <property type="match status" value="1"/>
</dbReference>
<reference evidence="5 6" key="1">
    <citation type="submission" date="2016-10" db="EMBL/GenBank/DDBJ databases">
        <authorList>
            <person name="de Groot N.N."/>
        </authorList>
    </citation>
    <scope>NUCLEOTIDE SEQUENCE [LARGE SCALE GENOMIC DNA]</scope>
    <source>
        <strain evidence="5 6">CGMCC 1.6762</strain>
    </source>
</reference>
<dbReference type="STRING" id="426756.SAMN04488126_11231"/>
<dbReference type="Gene3D" id="3.40.50.300">
    <property type="entry name" value="P-loop containing nucleotide triphosphate hydrolases"/>
    <property type="match status" value="1"/>
</dbReference>
<sequence length="268" mass="30104">MEGKPVRDLIKWRQEWGGNMNVLEVERITGGYTRKPVLHDLSFEVGPGELVGLIGLNGAGKSTTIKHIIGLMEPSEGEIRIGGTAFRDDPEKYRSSFSYIPETPVLYDELTLREHLELTAMAYGIPKDVFEARSAALLREFRMEKRLRWFPSHFSKGMRQKVMIMCAFLVNPSLYIIDEPFVGLDPLGIRSLLEQMSEKKADGASVLMSTHILATAEKYCDRILLLHEGRLRAAGTMDQLREQFGMPGATLDDLYIEMAGEPDDGQPA</sequence>
<evidence type="ECO:0000256" key="3">
    <source>
        <dbReference type="ARBA" id="ARBA00022840"/>
    </source>
</evidence>
<keyword evidence="3 5" id="KW-0067">ATP-binding</keyword>
<dbReference type="EMBL" id="FNAR01000012">
    <property type="protein sequence ID" value="SDE57753.1"/>
    <property type="molecule type" value="Genomic_DNA"/>
</dbReference>
<evidence type="ECO:0000259" key="4">
    <source>
        <dbReference type="PROSITE" id="PS50893"/>
    </source>
</evidence>
<keyword evidence="1" id="KW-0813">Transport</keyword>
<dbReference type="PANTHER" id="PTHR42939">
    <property type="entry name" value="ABC TRANSPORTER ATP-BINDING PROTEIN ALBC-RELATED"/>
    <property type="match status" value="1"/>
</dbReference>
<name>A0A1G7E209_9BACL</name>
<proteinExistence type="predicted"/>
<dbReference type="InterPro" id="IPR003593">
    <property type="entry name" value="AAA+_ATPase"/>
</dbReference>
<accession>A0A1G7E209</accession>
<dbReference type="Proteomes" id="UP000198823">
    <property type="component" value="Unassembled WGS sequence"/>
</dbReference>
<keyword evidence="2" id="KW-0547">Nucleotide-binding</keyword>
<evidence type="ECO:0000313" key="5">
    <source>
        <dbReference type="EMBL" id="SDE57753.1"/>
    </source>
</evidence>
<dbReference type="InterPro" id="IPR051782">
    <property type="entry name" value="ABC_Transporter_VariousFunc"/>
</dbReference>
<protein>
    <submittedName>
        <fullName evidence="5">ABC-2 type transport system ATP-binding protein</fullName>
    </submittedName>
</protein>
<dbReference type="GO" id="GO:0016887">
    <property type="term" value="F:ATP hydrolysis activity"/>
    <property type="evidence" value="ECO:0007669"/>
    <property type="project" value="InterPro"/>
</dbReference>
<evidence type="ECO:0000313" key="6">
    <source>
        <dbReference type="Proteomes" id="UP000198823"/>
    </source>
</evidence>
<dbReference type="PANTHER" id="PTHR42939:SF5">
    <property type="entry name" value="ABC-TYPE TRANSPORTER ATP-BINDING PROTEIN ECSA"/>
    <property type="match status" value="1"/>
</dbReference>
<organism evidence="5 6">
    <name type="scientific">Bhargavaea beijingensis</name>
    <dbReference type="NCBI Taxonomy" id="426756"/>
    <lineage>
        <taxon>Bacteria</taxon>
        <taxon>Bacillati</taxon>
        <taxon>Bacillota</taxon>
        <taxon>Bacilli</taxon>
        <taxon>Bacillales</taxon>
        <taxon>Caryophanaceae</taxon>
        <taxon>Bhargavaea</taxon>
    </lineage>
</organism>
<evidence type="ECO:0000256" key="2">
    <source>
        <dbReference type="ARBA" id="ARBA00022741"/>
    </source>
</evidence>
<dbReference type="GO" id="GO:0005524">
    <property type="term" value="F:ATP binding"/>
    <property type="evidence" value="ECO:0007669"/>
    <property type="project" value="UniProtKB-KW"/>
</dbReference>
<dbReference type="SUPFAM" id="SSF52540">
    <property type="entry name" value="P-loop containing nucleoside triphosphate hydrolases"/>
    <property type="match status" value="1"/>
</dbReference>
<evidence type="ECO:0000256" key="1">
    <source>
        <dbReference type="ARBA" id="ARBA00022448"/>
    </source>
</evidence>